<dbReference type="Proteomes" id="UP000288953">
    <property type="component" value="Chromosome"/>
</dbReference>
<protein>
    <recommendedName>
        <fullName evidence="4">Secreted protein</fullName>
    </recommendedName>
</protein>
<keyword evidence="1" id="KW-0472">Membrane</keyword>
<evidence type="ECO:0000313" key="3">
    <source>
        <dbReference type="Proteomes" id="UP000288953"/>
    </source>
</evidence>
<reference evidence="2 3" key="1">
    <citation type="journal article" date="2018" name="Genome Biol. Evol.">
        <title>Partnering With a Pest: Genomes of Hemlock Woolly Adelgid Symbionts Reveal Atypical Nutritional Provisioning Patterns in Dual-Obligate Bacteria.</title>
        <authorList>
            <person name="Weglarz K.M."/>
            <person name="Havill N.P."/>
            <person name="Burke G.R."/>
            <person name="von Dohlen C.D."/>
        </authorList>
    </citation>
    <scope>NUCLEOTIDE SEQUENCE [LARGE SCALE GENOMIC DNA]</scope>
    <source>
        <strain evidence="2 3">HWA_ENA</strain>
    </source>
</reference>
<sequence length="71" mass="8276">MLVFNSMVNSLLVIMSYLAYAVLTDYAAISKRNKLFYSLRIGTIPDSFNNVTKQHYHKCYVVYNSRIISQF</sequence>
<accession>A0ABX5R7K7</accession>
<dbReference type="EMBL" id="CP026512">
    <property type="protein sequence ID" value="QAX81533.1"/>
    <property type="molecule type" value="Genomic_DNA"/>
</dbReference>
<gene>
    <name evidence="2" type="ORF">C3B55_00167</name>
</gene>
<evidence type="ECO:0000313" key="2">
    <source>
        <dbReference type="EMBL" id="QAX81533.1"/>
    </source>
</evidence>
<keyword evidence="1" id="KW-0812">Transmembrane</keyword>
<name>A0ABX5R7K7_9PSED</name>
<organism evidence="2 3">
    <name type="scientific">Candidatus Pseudomonas adelgestsugas</name>
    <dbReference type="NCBI Taxonomy" id="1302376"/>
    <lineage>
        <taxon>Bacteria</taxon>
        <taxon>Pseudomonadati</taxon>
        <taxon>Pseudomonadota</taxon>
        <taxon>Gammaproteobacteria</taxon>
        <taxon>Pseudomonadales</taxon>
        <taxon>Pseudomonadaceae</taxon>
        <taxon>Pseudomonas</taxon>
    </lineage>
</organism>
<evidence type="ECO:0000256" key="1">
    <source>
        <dbReference type="SAM" id="Phobius"/>
    </source>
</evidence>
<keyword evidence="3" id="KW-1185">Reference proteome</keyword>
<proteinExistence type="predicted"/>
<evidence type="ECO:0008006" key="4">
    <source>
        <dbReference type="Google" id="ProtNLM"/>
    </source>
</evidence>
<feature type="transmembrane region" description="Helical" evidence="1">
    <location>
        <begin position="6"/>
        <end position="29"/>
    </location>
</feature>
<keyword evidence="1" id="KW-1133">Transmembrane helix</keyword>